<reference evidence="1" key="1">
    <citation type="submission" date="2014-09" db="EMBL/GenBank/DDBJ databases">
        <authorList>
            <person name="Magalhaes I.L.F."/>
            <person name="Oliveira U."/>
            <person name="Santos F.R."/>
            <person name="Vidigal T.H.D.A."/>
            <person name="Brescovit A.D."/>
            <person name="Santos A.J."/>
        </authorList>
    </citation>
    <scope>NUCLEOTIDE SEQUENCE</scope>
    <source>
        <tissue evidence="1">Shoot tissue taken approximately 20 cm above the soil surface</tissue>
    </source>
</reference>
<dbReference type="EMBL" id="GBRH01232811">
    <property type="protein sequence ID" value="JAD65084.1"/>
    <property type="molecule type" value="Transcribed_RNA"/>
</dbReference>
<protein>
    <submittedName>
        <fullName evidence="1">Uncharacterized protein</fullName>
    </submittedName>
</protein>
<proteinExistence type="predicted"/>
<sequence>MKSTHFCKNQPHYGSDCLDMSGLPTVNILK</sequence>
<reference evidence="1" key="2">
    <citation type="journal article" date="2015" name="Data Brief">
        <title>Shoot transcriptome of the giant reed, Arundo donax.</title>
        <authorList>
            <person name="Barrero R.A."/>
            <person name="Guerrero F.D."/>
            <person name="Moolhuijzen P."/>
            <person name="Goolsby J.A."/>
            <person name="Tidwell J."/>
            <person name="Bellgard S.E."/>
            <person name="Bellgard M.I."/>
        </authorList>
    </citation>
    <scope>NUCLEOTIDE SEQUENCE</scope>
    <source>
        <tissue evidence="1">Shoot tissue taken approximately 20 cm above the soil surface</tissue>
    </source>
</reference>
<evidence type="ECO:0000313" key="1">
    <source>
        <dbReference type="EMBL" id="JAD65084.1"/>
    </source>
</evidence>
<name>A0A0A9BMC4_ARUDO</name>
<accession>A0A0A9BMC4</accession>
<dbReference type="AlphaFoldDB" id="A0A0A9BMC4"/>
<organism evidence="1">
    <name type="scientific">Arundo donax</name>
    <name type="common">Giant reed</name>
    <name type="synonym">Donax arundinaceus</name>
    <dbReference type="NCBI Taxonomy" id="35708"/>
    <lineage>
        <taxon>Eukaryota</taxon>
        <taxon>Viridiplantae</taxon>
        <taxon>Streptophyta</taxon>
        <taxon>Embryophyta</taxon>
        <taxon>Tracheophyta</taxon>
        <taxon>Spermatophyta</taxon>
        <taxon>Magnoliopsida</taxon>
        <taxon>Liliopsida</taxon>
        <taxon>Poales</taxon>
        <taxon>Poaceae</taxon>
        <taxon>PACMAD clade</taxon>
        <taxon>Arundinoideae</taxon>
        <taxon>Arundineae</taxon>
        <taxon>Arundo</taxon>
    </lineage>
</organism>